<name>A0A1Y0ZG80_9HYPH</name>
<dbReference type="AlphaFoldDB" id="A0A1Y0ZG80"/>
<gene>
    <name evidence="1" type="ORF">Maq22A_c28450</name>
</gene>
<dbReference type="STRING" id="270351.Maq22A_c28450"/>
<evidence type="ECO:0008006" key="3">
    <source>
        <dbReference type="Google" id="ProtNLM"/>
    </source>
</evidence>
<proteinExistence type="predicted"/>
<evidence type="ECO:0000313" key="1">
    <source>
        <dbReference type="EMBL" id="BAR47196.1"/>
    </source>
</evidence>
<evidence type="ECO:0000313" key="2">
    <source>
        <dbReference type="Proteomes" id="UP000061432"/>
    </source>
</evidence>
<dbReference type="EMBL" id="AP014704">
    <property type="protein sequence ID" value="BAR47196.1"/>
    <property type="molecule type" value="Genomic_DNA"/>
</dbReference>
<organism evidence="1 2">
    <name type="scientific">Methylobacterium aquaticum</name>
    <dbReference type="NCBI Taxonomy" id="270351"/>
    <lineage>
        <taxon>Bacteria</taxon>
        <taxon>Pseudomonadati</taxon>
        <taxon>Pseudomonadota</taxon>
        <taxon>Alphaproteobacteria</taxon>
        <taxon>Hyphomicrobiales</taxon>
        <taxon>Methylobacteriaceae</taxon>
        <taxon>Methylobacterium</taxon>
    </lineage>
</organism>
<sequence>MRRRRERLFSVSEADDADMPAPVRNPFAAEDRAVFSPSELDVVTLRTPALSDEGATVPAGATGTIVAVYGDAAAFGVEFEAPFHALATVMPGQIGSCRRAG</sequence>
<protein>
    <recommendedName>
        <fullName evidence="3">DUF4926 domain-containing protein</fullName>
    </recommendedName>
</protein>
<reference evidence="1 2" key="1">
    <citation type="journal article" date="2015" name="Genome Announc.">
        <title>Complete Genome Sequence of Methylobacterium aquaticum Strain 22A, Isolated from Racomitrium japonicum Moss.</title>
        <authorList>
            <person name="Tani A."/>
            <person name="Ogura Y."/>
            <person name="Hayashi T."/>
            <person name="Kimbara K."/>
        </authorList>
    </citation>
    <scope>NUCLEOTIDE SEQUENCE [LARGE SCALE GENOMIC DNA]</scope>
    <source>
        <strain evidence="1 2">MA-22A</strain>
    </source>
</reference>
<dbReference type="KEGG" id="maqu:Maq22A_c28450"/>
<dbReference type="Proteomes" id="UP000061432">
    <property type="component" value="Chromosome"/>
</dbReference>
<reference evidence="2" key="2">
    <citation type="submission" date="2015-01" db="EMBL/GenBank/DDBJ databases">
        <title>Complete genome sequence of Methylobacterium aquaticum strain 22A.</title>
        <authorList>
            <person name="Tani A."/>
            <person name="Ogura Y."/>
            <person name="Hayashi T."/>
        </authorList>
    </citation>
    <scope>NUCLEOTIDE SEQUENCE [LARGE SCALE GENOMIC DNA]</scope>
    <source>
        <strain evidence="2">MA-22A</strain>
    </source>
</reference>
<accession>A0A1Y0ZG80</accession>